<dbReference type="RefSeq" id="WP_048112020.1">
    <property type="nucleotide sequence ID" value="NZ_CP010070.1"/>
</dbReference>
<reference evidence="1 2" key="1">
    <citation type="journal article" date="2014" name="Appl. Environ. Microbiol.">
        <title>Comparative Genome Analysis of 'Candidatus Methanoplasma termitum' Indicates a New Mode of Energy Metabolism in the Seventh Order of Methanogens.</title>
        <authorList>
            <person name="Lang K."/>
            <person name="Schuldes J."/>
            <person name="Klingl A."/>
            <person name="Poehlein A."/>
            <person name="Daniel R."/>
            <person name="Brune A."/>
        </authorList>
    </citation>
    <scope>NUCLEOTIDE SEQUENCE [LARGE SCALE GENOMIC DNA]</scope>
    <source>
        <strain evidence="2">Mpt1</strain>
    </source>
</reference>
<dbReference type="EMBL" id="CP010070">
    <property type="protein sequence ID" value="AIZ56498.1"/>
    <property type="molecule type" value="Genomic_DNA"/>
</dbReference>
<evidence type="ECO:0000313" key="1">
    <source>
        <dbReference type="EMBL" id="AIZ56498.1"/>
    </source>
</evidence>
<organism evidence="1 2">
    <name type="scientific">Candidatus Methanoplasma termitum</name>
    <dbReference type="NCBI Taxonomy" id="1577791"/>
    <lineage>
        <taxon>Archaea</taxon>
        <taxon>Methanobacteriati</taxon>
        <taxon>Thermoplasmatota</taxon>
        <taxon>Thermoplasmata</taxon>
        <taxon>Methanomassiliicoccales</taxon>
        <taxon>Methanomassiliicoccaceae</taxon>
        <taxon>Candidatus Methanoplasma</taxon>
    </lineage>
</organism>
<keyword evidence="2" id="KW-1185">Reference proteome</keyword>
<proteinExistence type="predicted"/>
<dbReference type="Proteomes" id="UP000030787">
    <property type="component" value="Chromosome"/>
</dbReference>
<dbReference type="InterPro" id="IPR054227">
    <property type="entry name" value="DUF6951"/>
</dbReference>
<dbReference type="STRING" id="1577791.Mpt1_c06110"/>
<accession>A0A0A7LBW0</accession>
<dbReference type="HOGENOM" id="CLU_176722_0_0_2"/>
<protein>
    <submittedName>
        <fullName evidence="1">Uncharacterized protein</fullName>
    </submittedName>
</protein>
<gene>
    <name evidence="1" type="ORF">Mpt1_c06110</name>
</gene>
<name>A0A0A7LBW0_9ARCH</name>
<dbReference type="GeneID" id="24818277"/>
<dbReference type="AlphaFoldDB" id="A0A0A7LBW0"/>
<sequence>MSNECKVTVDAGVCKMKTVVVAKANPDTGMIDLVIESDCPHVLKMSWSLQPICPYTEVEAAMNQTEVYKMASEALPHAACPVPCGMIKAVEVAGDLGLKRDVVIKVE</sequence>
<evidence type="ECO:0000313" key="2">
    <source>
        <dbReference type="Proteomes" id="UP000030787"/>
    </source>
</evidence>
<dbReference type="OrthoDB" id="53118at2157"/>
<dbReference type="KEGG" id="mear:Mpt1_c06110"/>
<dbReference type="Pfam" id="PF22263">
    <property type="entry name" value="DUF6951"/>
    <property type="match status" value="1"/>
</dbReference>